<name>A0ABV0S6M1_9TELE</name>
<feature type="compositionally biased region" description="Basic and acidic residues" evidence="2">
    <location>
        <begin position="8"/>
        <end position="27"/>
    </location>
</feature>
<protein>
    <submittedName>
        <fullName evidence="4">Prickle-like protein 1</fullName>
    </submittedName>
</protein>
<dbReference type="PANTHER" id="PTHR24211">
    <property type="entry name" value="LIM DOMAIN-CONTAINING PROTEIN"/>
    <property type="match status" value="1"/>
</dbReference>
<keyword evidence="1" id="KW-0677">Repeat</keyword>
<evidence type="ECO:0000259" key="3">
    <source>
        <dbReference type="PROSITE" id="PS51303"/>
    </source>
</evidence>
<organism evidence="4 5">
    <name type="scientific">Xenoophorus captivus</name>
    <dbReference type="NCBI Taxonomy" id="1517983"/>
    <lineage>
        <taxon>Eukaryota</taxon>
        <taxon>Metazoa</taxon>
        <taxon>Chordata</taxon>
        <taxon>Craniata</taxon>
        <taxon>Vertebrata</taxon>
        <taxon>Euteleostomi</taxon>
        <taxon>Actinopterygii</taxon>
        <taxon>Neopterygii</taxon>
        <taxon>Teleostei</taxon>
        <taxon>Neoteleostei</taxon>
        <taxon>Acanthomorphata</taxon>
        <taxon>Ovalentaria</taxon>
        <taxon>Atherinomorphae</taxon>
        <taxon>Cyprinodontiformes</taxon>
        <taxon>Goodeidae</taxon>
        <taxon>Xenoophorus</taxon>
    </lineage>
</organism>
<dbReference type="InterPro" id="IPR010442">
    <property type="entry name" value="PET_domain"/>
</dbReference>
<dbReference type="Pfam" id="PF06297">
    <property type="entry name" value="PET"/>
    <property type="match status" value="1"/>
</dbReference>
<evidence type="ECO:0000256" key="2">
    <source>
        <dbReference type="SAM" id="MobiDB-lite"/>
    </source>
</evidence>
<feature type="non-terminal residue" evidence="4">
    <location>
        <position position="1"/>
    </location>
</feature>
<dbReference type="CDD" id="cd09827">
    <property type="entry name" value="PET_Prickle"/>
    <property type="match status" value="1"/>
</dbReference>
<evidence type="ECO:0000313" key="5">
    <source>
        <dbReference type="Proteomes" id="UP001434883"/>
    </source>
</evidence>
<proteinExistence type="predicted"/>
<dbReference type="PANTHER" id="PTHR24211:SF15">
    <property type="entry name" value="PRICKLE-LIKE PROTEIN 1"/>
    <property type="match status" value="1"/>
</dbReference>
<evidence type="ECO:0000256" key="1">
    <source>
        <dbReference type="ARBA" id="ARBA00022737"/>
    </source>
</evidence>
<reference evidence="4 5" key="1">
    <citation type="submission" date="2021-06" db="EMBL/GenBank/DDBJ databases">
        <authorList>
            <person name="Palmer J.M."/>
        </authorList>
    </citation>
    <scope>NUCLEOTIDE SEQUENCE [LARGE SCALE GENOMIC DNA]</scope>
    <source>
        <strain evidence="4 5">XC_2019</strain>
        <tissue evidence="4">Muscle</tissue>
    </source>
</reference>
<dbReference type="EMBL" id="JAHRIN010068432">
    <property type="protein sequence ID" value="MEQ2215526.1"/>
    <property type="molecule type" value="Genomic_DNA"/>
</dbReference>
<feature type="domain" description="PET" evidence="3">
    <location>
        <begin position="37"/>
        <end position="145"/>
    </location>
</feature>
<sequence>HLSAMNLERSDRREHPGPRGLDMEARSGAKVGKMMSVGFQRSSTSDDDSGCVLEEYAWVPPGLRPEQVQMYFACLPEDKVPYVNSPGEKHRIRQLLYQLPPHDNELRYCQSLTEEEKRELQIFSNQRKREALGRGTPKILPRALQHTRCENVSTSHTYSHITVHTCAEVR</sequence>
<dbReference type="Proteomes" id="UP001434883">
    <property type="component" value="Unassembled WGS sequence"/>
</dbReference>
<keyword evidence="5" id="KW-1185">Reference proteome</keyword>
<dbReference type="PROSITE" id="PS51303">
    <property type="entry name" value="PET"/>
    <property type="match status" value="1"/>
</dbReference>
<dbReference type="InterPro" id="IPR047120">
    <property type="entry name" value="Pk/Esn/Tes"/>
</dbReference>
<accession>A0ABV0S6M1</accession>
<evidence type="ECO:0000313" key="4">
    <source>
        <dbReference type="EMBL" id="MEQ2215526.1"/>
    </source>
</evidence>
<comment type="caution">
    <text evidence="4">The sequence shown here is derived from an EMBL/GenBank/DDBJ whole genome shotgun (WGS) entry which is preliminary data.</text>
</comment>
<feature type="region of interest" description="Disordered" evidence="2">
    <location>
        <begin position="1"/>
        <end position="27"/>
    </location>
</feature>
<dbReference type="InterPro" id="IPR033723">
    <property type="entry name" value="PET_prickle"/>
</dbReference>
<gene>
    <name evidence="4" type="primary">PRICKLE1</name>
    <name evidence="4" type="ORF">XENOCAPTIV_002145</name>
</gene>